<reference evidence="1" key="2">
    <citation type="submission" date="2016-06" db="EMBL/GenBank/DDBJ databases">
        <title>The genome of a short-lived fish provides insights into sex chromosome evolution and the genetic control of aging.</title>
        <authorList>
            <person name="Reichwald K."/>
            <person name="Felder M."/>
            <person name="Petzold A."/>
            <person name="Koch P."/>
            <person name="Groth M."/>
            <person name="Platzer M."/>
        </authorList>
    </citation>
    <scope>NUCLEOTIDE SEQUENCE</scope>
    <source>
        <tissue evidence="1">Brain</tissue>
    </source>
</reference>
<proteinExistence type="predicted"/>
<accession>A0A1A8S767</accession>
<protein>
    <submittedName>
        <fullName evidence="1">Uncharacterized protein</fullName>
    </submittedName>
</protein>
<dbReference type="AlphaFoldDB" id="A0A1A8S767"/>
<name>A0A1A8S767_9TELE</name>
<sequence length="128" mass="13664">MVVVRCSVPACTFATDDVSEALAVALLANHGLAHQSRTKPAAPIRAPGLPGPALDRPRVDVGMSIEEWNVFTRRWDLFRAGSDRGDAQVPFQLFQCAGPELGDSLLKANPDAATGPVETLLAAMRSLR</sequence>
<gene>
    <name evidence="1" type="primary">Sp-PolypL_75</name>
</gene>
<organism evidence="1">
    <name type="scientific">Nothobranchius rachovii</name>
    <name type="common">bluefin notho</name>
    <dbReference type="NCBI Taxonomy" id="451742"/>
    <lineage>
        <taxon>Eukaryota</taxon>
        <taxon>Metazoa</taxon>
        <taxon>Chordata</taxon>
        <taxon>Craniata</taxon>
        <taxon>Vertebrata</taxon>
        <taxon>Euteleostomi</taxon>
        <taxon>Actinopterygii</taxon>
        <taxon>Neopterygii</taxon>
        <taxon>Teleostei</taxon>
        <taxon>Neoteleostei</taxon>
        <taxon>Acanthomorphata</taxon>
        <taxon>Ovalentaria</taxon>
        <taxon>Atherinomorphae</taxon>
        <taxon>Cyprinodontiformes</taxon>
        <taxon>Nothobranchiidae</taxon>
        <taxon>Nothobranchius</taxon>
    </lineage>
</organism>
<evidence type="ECO:0000313" key="1">
    <source>
        <dbReference type="EMBL" id="SBS13399.1"/>
    </source>
</evidence>
<dbReference type="EMBL" id="HAEH01022103">
    <property type="protein sequence ID" value="SBS13399.1"/>
    <property type="molecule type" value="Transcribed_RNA"/>
</dbReference>
<reference evidence="1" key="1">
    <citation type="submission" date="2016-05" db="EMBL/GenBank/DDBJ databases">
        <authorList>
            <person name="Lavstsen T."/>
            <person name="Jespersen J.S."/>
        </authorList>
    </citation>
    <scope>NUCLEOTIDE SEQUENCE</scope>
    <source>
        <tissue evidence="1">Brain</tissue>
    </source>
</reference>